<evidence type="ECO:0000256" key="3">
    <source>
        <dbReference type="SAM" id="SignalP"/>
    </source>
</evidence>
<feature type="transmembrane region" description="Helical" evidence="2">
    <location>
        <begin position="352"/>
        <end position="374"/>
    </location>
</feature>
<dbReference type="Gene3D" id="3.30.70.2390">
    <property type="match status" value="1"/>
</dbReference>
<feature type="chain" id="PRO_5009521416" description="LytR/CpsA/Psr regulator C-terminal domain-containing protein" evidence="3">
    <location>
        <begin position="26"/>
        <end position="543"/>
    </location>
</feature>
<keyword evidence="3" id="KW-0732">Signal</keyword>
<feature type="signal peptide" evidence="3">
    <location>
        <begin position="1"/>
        <end position="25"/>
    </location>
</feature>
<evidence type="ECO:0000313" key="5">
    <source>
        <dbReference type="EMBL" id="OGF41803.1"/>
    </source>
</evidence>
<evidence type="ECO:0000259" key="4">
    <source>
        <dbReference type="Pfam" id="PF13399"/>
    </source>
</evidence>
<feature type="region of interest" description="Disordered" evidence="1">
    <location>
        <begin position="421"/>
        <end position="453"/>
    </location>
</feature>
<evidence type="ECO:0000313" key="6">
    <source>
        <dbReference type="Proteomes" id="UP000177579"/>
    </source>
</evidence>
<feature type="compositionally biased region" description="Basic and acidic residues" evidence="1">
    <location>
        <begin position="444"/>
        <end position="453"/>
    </location>
</feature>
<dbReference type="Gene3D" id="1.20.1070.10">
    <property type="entry name" value="Rhodopsin 7-helix transmembrane proteins"/>
    <property type="match status" value="1"/>
</dbReference>
<comment type="caution">
    <text evidence="5">The sequence shown here is derived from an EMBL/GenBank/DDBJ whole genome shotgun (WGS) entry which is preliminary data.</text>
</comment>
<keyword evidence="2" id="KW-0812">Transmembrane</keyword>
<gene>
    <name evidence="5" type="ORF">A2531_05235</name>
</gene>
<sequence>MFSCKNLLIAIFCVLVFLFMNPVLARNDDGLALSITPPLIKNNVNPGQVWKSSIKLINNNSYEIKVYVQVSDFEGGPEEGTVKFISVDPQSGDSGYLMSRWIAIDLGPISIPAFSSKEIPYVVDVPEDATPGGHYAAVMAGTKPGDDSGGGSKISISTMLSSLILLSVSGDIDERGRIREFSTNQQVVQDANIDFAVRFENIGNVHIQPQGEIQIYDFWDQEKGKILINHNKETGNVLPGGIRKWNFNWAGEKGFFRMGRYKAVLILSYGQQGRETVDRTLYFWVLNFKVLAYVFGSIIFLVLMIIFLVRRSIKKAIIQTQENIIQLQKTKDGDKPVKIKQYQEKQKRGNKMIIFVVIVFVIFIGGVFAVNNIINKNKDIKVLQKEKTNTDLPEEKMEEEGDDSSDIMIVDIDEILNKDTQVENQEKDIDDKKSDDNIEIQGDAQEKKEEKEKIDKDVSIQVLNGSGESGVAGTVADILKTSGFKNIYTGNASDFNHNITLIRHTKENVKTAELIANLFSNIVKLELFDNQDGLVVIVGKDFK</sequence>
<protein>
    <recommendedName>
        <fullName evidence="4">LytR/CpsA/Psr regulator C-terminal domain-containing protein</fullName>
    </recommendedName>
</protein>
<dbReference type="PANTHER" id="PTHR33392:SF6">
    <property type="entry name" value="POLYISOPRENYL-TEICHOIC ACID--PEPTIDOGLYCAN TEICHOIC ACID TRANSFERASE TAGU"/>
    <property type="match status" value="1"/>
</dbReference>
<dbReference type="InterPro" id="IPR050922">
    <property type="entry name" value="LytR/CpsA/Psr_CW_biosynth"/>
</dbReference>
<name>A0A1F5TSD1_9BACT</name>
<dbReference type="Proteomes" id="UP000177579">
    <property type="component" value="Unassembled WGS sequence"/>
</dbReference>
<keyword evidence="2" id="KW-1133">Transmembrane helix</keyword>
<reference evidence="5 6" key="1">
    <citation type="journal article" date="2016" name="Nat. Commun.">
        <title>Thousands of microbial genomes shed light on interconnected biogeochemical processes in an aquifer system.</title>
        <authorList>
            <person name="Anantharaman K."/>
            <person name="Brown C.T."/>
            <person name="Hug L.A."/>
            <person name="Sharon I."/>
            <person name="Castelle C.J."/>
            <person name="Probst A.J."/>
            <person name="Thomas B.C."/>
            <person name="Singh A."/>
            <person name="Wilkins M.J."/>
            <person name="Karaoz U."/>
            <person name="Brodie E.L."/>
            <person name="Williams K.H."/>
            <person name="Hubbard S.S."/>
            <person name="Banfield J.F."/>
        </authorList>
    </citation>
    <scope>NUCLEOTIDE SEQUENCE [LARGE SCALE GENOMIC DNA]</scope>
</reference>
<evidence type="ECO:0000256" key="2">
    <source>
        <dbReference type="SAM" id="Phobius"/>
    </source>
</evidence>
<proteinExistence type="predicted"/>
<dbReference type="PANTHER" id="PTHR33392">
    <property type="entry name" value="POLYISOPRENYL-TEICHOIC ACID--PEPTIDOGLYCAN TEICHOIC ACID TRANSFERASE TAGU"/>
    <property type="match status" value="1"/>
</dbReference>
<evidence type="ECO:0000256" key="1">
    <source>
        <dbReference type="SAM" id="MobiDB-lite"/>
    </source>
</evidence>
<dbReference type="AlphaFoldDB" id="A0A1F5TSD1"/>
<feature type="compositionally biased region" description="Basic and acidic residues" evidence="1">
    <location>
        <begin position="421"/>
        <end position="436"/>
    </location>
</feature>
<dbReference type="EMBL" id="MFGO01000004">
    <property type="protein sequence ID" value="OGF41803.1"/>
    <property type="molecule type" value="Genomic_DNA"/>
</dbReference>
<feature type="transmembrane region" description="Helical" evidence="2">
    <location>
        <begin position="281"/>
        <end position="309"/>
    </location>
</feature>
<dbReference type="Pfam" id="PF13399">
    <property type="entry name" value="LytR_C"/>
    <property type="match status" value="1"/>
</dbReference>
<dbReference type="InterPro" id="IPR027381">
    <property type="entry name" value="LytR/CpsA/Psr_C"/>
</dbReference>
<accession>A0A1F5TSD1</accession>
<keyword evidence="2" id="KW-0472">Membrane</keyword>
<organism evidence="5 6">
    <name type="scientific">Candidatus Falkowbacteria bacterium RIFOXYD2_FULL_34_120</name>
    <dbReference type="NCBI Taxonomy" id="1798007"/>
    <lineage>
        <taxon>Bacteria</taxon>
        <taxon>Candidatus Falkowiibacteriota</taxon>
    </lineage>
</organism>
<feature type="domain" description="LytR/CpsA/Psr regulator C-terminal" evidence="4">
    <location>
        <begin position="457"/>
        <end position="542"/>
    </location>
</feature>